<reference evidence="2" key="1">
    <citation type="submission" date="2022-11" db="UniProtKB">
        <authorList>
            <consortium name="WormBaseParasite"/>
        </authorList>
    </citation>
    <scope>IDENTIFICATION</scope>
</reference>
<organism evidence="1 2">
    <name type="scientific">Parascaris equorum</name>
    <name type="common">Equine roundworm</name>
    <dbReference type="NCBI Taxonomy" id="6256"/>
    <lineage>
        <taxon>Eukaryota</taxon>
        <taxon>Metazoa</taxon>
        <taxon>Ecdysozoa</taxon>
        <taxon>Nematoda</taxon>
        <taxon>Chromadorea</taxon>
        <taxon>Rhabditida</taxon>
        <taxon>Spirurina</taxon>
        <taxon>Ascaridomorpha</taxon>
        <taxon>Ascaridoidea</taxon>
        <taxon>Ascarididae</taxon>
        <taxon>Parascaris</taxon>
    </lineage>
</organism>
<dbReference type="WBParaSite" id="PEQ_0000569501-mRNA-1">
    <property type="protein sequence ID" value="PEQ_0000569501-mRNA-1"/>
    <property type="gene ID" value="PEQ_0000569501"/>
</dbReference>
<dbReference type="AlphaFoldDB" id="A0A914RH98"/>
<name>A0A914RH98_PAREQ</name>
<keyword evidence="1" id="KW-1185">Reference proteome</keyword>
<dbReference type="Proteomes" id="UP000887564">
    <property type="component" value="Unplaced"/>
</dbReference>
<evidence type="ECO:0000313" key="1">
    <source>
        <dbReference type="Proteomes" id="UP000887564"/>
    </source>
</evidence>
<proteinExistence type="predicted"/>
<accession>A0A914RH98</accession>
<sequence>MADSASIRLSPGQEPYMQADRLQLRSYFPHEIDELSVVQITQTKTFDEWPISSVTIFMNRFPKFIQIGHPVRGDSSTDTQFKLPLSVDIKRFAHLR</sequence>
<evidence type="ECO:0000313" key="2">
    <source>
        <dbReference type="WBParaSite" id="PEQ_0000569501-mRNA-1"/>
    </source>
</evidence>
<protein>
    <submittedName>
        <fullName evidence="2">Uncharacterized protein</fullName>
    </submittedName>
</protein>